<dbReference type="GeneID" id="28898085"/>
<dbReference type="Proteomes" id="UP000076632">
    <property type="component" value="Unassembled WGS sequence"/>
</dbReference>
<dbReference type="InterPro" id="IPR049207">
    <property type="entry name" value="DUF4246_N"/>
</dbReference>
<dbReference type="InParanoid" id="A0A165FJY4"/>
<dbReference type="RefSeq" id="XP_018186619.1">
    <property type="nucleotide sequence ID" value="XM_018332948.1"/>
</dbReference>
<protein>
    <submittedName>
        <fullName evidence="3">Uncharacterized protein</fullName>
    </submittedName>
</protein>
<proteinExistence type="predicted"/>
<dbReference type="OMA" id="QDRHEFI"/>
<dbReference type="InterPro" id="IPR049192">
    <property type="entry name" value="DUF4246_C"/>
</dbReference>
<dbReference type="EMBL" id="KV407461">
    <property type="protein sequence ID" value="KZF21064.1"/>
    <property type="molecule type" value="Genomic_DNA"/>
</dbReference>
<reference evidence="3 4" key="1">
    <citation type="journal article" date="2016" name="Fungal Biol.">
        <title>The genome of Xylona heveae provides a window into fungal endophytism.</title>
        <authorList>
            <person name="Gazis R."/>
            <person name="Kuo A."/>
            <person name="Riley R."/>
            <person name="LaButti K."/>
            <person name="Lipzen A."/>
            <person name="Lin J."/>
            <person name="Amirebrahimi M."/>
            <person name="Hesse C.N."/>
            <person name="Spatafora J.W."/>
            <person name="Henrissat B."/>
            <person name="Hainaut M."/>
            <person name="Grigoriev I.V."/>
            <person name="Hibbett D.S."/>
        </authorList>
    </citation>
    <scope>NUCLEOTIDE SEQUENCE [LARGE SCALE GENOMIC DNA]</scope>
    <source>
        <strain evidence="3 4">TC161</strain>
    </source>
</reference>
<dbReference type="STRING" id="1328760.A0A165FJY4"/>
<dbReference type="Pfam" id="PF21666">
    <property type="entry name" value="DUF4246_N"/>
    <property type="match status" value="1"/>
</dbReference>
<gene>
    <name evidence="3" type="ORF">L228DRAFT_248827</name>
</gene>
<dbReference type="OrthoDB" id="415532at2759"/>
<dbReference type="Pfam" id="PF14033">
    <property type="entry name" value="DUF4246"/>
    <property type="match status" value="1"/>
</dbReference>
<evidence type="ECO:0000313" key="4">
    <source>
        <dbReference type="Proteomes" id="UP000076632"/>
    </source>
</evidence>
<name>A0A165FJY4_XYLHT</name>
<evidence type="ECO:0000259" key="1">
    <source>
        <dbReference type="Pfam" id="PF14033"/>
    </source>
</evidence>
<dbReference type="PANTHER" id="PTHR33119:SF1">
    <property type="entry name" value="FE2OG DIOXYGENASE DOMAIN-CONTAINING PROTEIN"/>
    <property type="match status" value="1"/>
</dbReference>
<dbReference type="PANTHER" id="PTHR33119">
    <property type="entry name" value="IFI3P"/>
    <property type="match status" value="1"/>
</dbReference>
<dbReference type="AlphaFoldDB" id="A0A165FJY4"/>
<accession>A0A165FJY4</accession>
<evidence type="ECO:0000259" key="2">
    <source>
        <dbReference type="Pfam" id="PF21666"/>
    </source>
</evidence>
<dbReference type="InterPro" id="IPR025340">
    <property type="entry name" value="DUF4246"/>
</dbReference>
<evidence type="ECO:0000313" key="3">
    <source>
        <dbReference type="EMBL" id="KZF21064.1"/>
    </source>
</evidence>
<sequence>MRNYFELPGFTLALNYEPQGKYNQEIRQDEGGLFESALSVGEGFERILTLREITMLQIMNEVTDKPEWNRKVFDKDICNKWRAEALGGGQVTEKMMDWVIAEIQYKVKAYEENGMITAYNDDIVKSDTSVEESIKNSLKKAVAFLENVPDPYKDYHPGSNDQVLDLVHPSLFPLVYGRSRILRDERIGLEDCVSKIGHGEILAKPKEAPSPPQYPTNWNFKPYSHKFQWLPCDVAISSTSSERNLESEDDTVPPGNGCKIMSYINNLHPHTHNELYPIIEKIIVCAIPLWNKTLDHQRRPLFSGREKRRIEYNIVDYEEIPEHLKPQQLPGEDEDDYDDRIDGWDRPYMKVIQPEPGEFRPPPEYNMVDLRKQYAENGLQVIVKLANIELTPEKPEYTGGSWHVEGQKNEHICATALYYYDSENITESRLSFRHCTYEDMIDVHYPQEEHGFLTDIFGCEQHGSTVQYLGDVICKEGRLLTFPNTLQHRVGSFRLADPTKPGHRKILALFLVDPNIRVISTANIPPQRQDWWRDELARRGALSQLPPEIQSEVLDQVDFPMSLDEAKALRLELMDERRAYVATQDDEFNKVKFNLCEH</sequence>
<keyword evidence="4" id="KW-1185">Reference proteome</keyword>
<feature type="domain" description="DUF4246" evidence="1">
    <location>
        <begin position="93"/>
        <end position="535"/>
    </location>
</feature>
<organism evidence="3 4">
    <name type="scientific">Xylona heveae (strain CBS 132557 / TC161)</name>
    <dbReference type="NCBI Taxonomy" id="1328760"/>
    <lineage>
        <taxon>Eukaryota</taxon>
        <taxon>Fungi</taxon>
        <taxon>Dikarya</taxon>
        <taxon>Ascomycota</taxon>
        <taxon>Pezizomycotina</taxon>
        <taxon>Xylonomycetes</taxon>
        <taxon>Xylonales</taxon>
        <taxon>Xylonaceae</taxon>
        <taxon>Xylona</taxon>
    </lineage>
</organism>
<feature type="domain" description="DUF4246" evidence="2">
    <location>
        <begin position="7"/>
        <end position="84"/>
    </location>
</feature>